<feature type="domain" description="Major facilitator superfamily (MFS) profile" evidence="7">
    <location>
        <begin position="1"/>
        <end position="395"/>
    </location>
</feature>
<reference evidence="8 9" key="1">
    <citation type="submission" date="2017-11" db="EMBL/GenBank/DDBJ databases">
        <title>Draft genome sequence of Rhizobiales bacterium SY3-13.</title>
        <authorList>
            <person name="Sun C."/>
        </authorList>
    </citation>
    <scope>NUCLEOTIDE SEQUENCE [LARGE SCALE GENOMIC DNA]</scope>
    <source>
        <strain evidence="8 9">SY3-13</strain>
    </source>
</reference>
<feature type="transmembrane region" description="Helical" evidence="6">
    <location>
        <begin position="253"/>
        <end position="273"/>
    </location>
</feature>
<keyword evidence="5 6" id="KW-0472">Membrane</keyword>
<dbReference type="GO" id="GO:0022857">
    <property type="term" value="F:transmembrane transporter activity"/>
    <property type="evidence" value="ECO:0007669"/>
    <property type="project" value="InterPro"/>
</dbReference>
<evidence type="ECO:0000256" key="1">
    <source>
        <dbReference type="ARBA" id="ARBA00004651"/>
    </source>
</evidence>
<keyword evidence="4 6" id="KW-1133">Transmembrane helix</keyword>
<dbReference type="Gene3D" id="1.20.1250.20">
    <property type="entry name" value="MFS general substrate transporter like domains"/>
    <property type="match status" value="2"/>
</dbReference>
<feature type="transmembrane region" description="Helical" evidence="6">
    <location>
        <begin position="371"/>
        <end position="390"/>
    </location>
</feature>
<dbReference type="EMBL" id="PHIG01000039">
    <property type="protein sequence ID" value="PJK28679.1"/>
    <property type="molecule type" value="Genomic_DNA"/>
</dbReference>
<dbReference type="PANTHER" id="PTHR43124">
    <property type="entry name" value="PURINE EFFLUX PUMP PBUE"/>
    <property type="match status" value="1"/>
</dbReference>
<dbReference type="AlphaFoldDB" id="A0A2M9FZ13"/>
<dbReference type="InterPro" id="IPR020846">
    <property type="entry name" value="MFS_dom"/>
</dbReference>
<dbReference type="PROSITE" id="PS50850">
    <property type="entry name" value="MFS"/>
    <property type="match status" value="1"/>
</dbReference>
<dbReference type="SUPFAM" id="SSF103473">
    <property type="entry name" value="MFS general substrate transporter"/>
    <property type="match status" value="1"/>
</dbReference>
<dbReference type="InterPro" id="IPR036259">
    <property type="entry name" value="MFS_trans_sf"/>
</dbReference>
<keyword evidence="3 6" id="KW-0812">Transmembrane</keyword>
<organism evidence="8 9">
    <name type="scientific">Minwuia thermotolerans</name>
    <dbReference type="NCBI Taxonomy" id="2056226"/>
    <lineage>
        <taxon>Bacteria</taxon>
        <taxon>Pseudomonadati</taxon>
        <taxon>Pseudomonadota</taxon>
        <taxon>Alphaproteobacteria</taxon>
        <taxon>Minwuiales</taxon>
        <taxon>Minwuiaceae</taxon>
        <taxon>Minwuia</taxon>
    </lineage>
</organism>
<protein>
    <submittedName>
        <fullName evidence="8">MFS transporter</fullName>
    </submittedName>
</protein>
<comment type="caution">
    <text evidence="8">The sequence shown here is derived from an EMBL/GenBank/DDBJ whole genome shotgun (WGS) entry which is preliminary data.</text>
</comment>
<gene>
    <name evidence="8" type="ORF">CVT23_15155</name>
</gene>
<dbReference type="GO" id="GO:0005886">
    <property type="term" value="C:plasma membrane"/>
    <property type="evidence" value="ECO:0007669"/>
    <property type="project" value="UniProtKB-SubCell"/>
</dbReference>
<accession>A0A2M9FZ13</accession>
<evidence type="ECO:0000256" key="6">
    <source>
        <dbReference type="SAM" id="Phobius"/>
    </source>
</evidence>
<feature type="transmembrane region" description="Helical" evidence="6">
    <location>
        <begin position="99"/>
        <end position="118"/>
    </location>
</feature>
<evidence type="ECO:0000256" key="3">
    <source>
        <dbReference type="ARBA" id="ARBA00022692"/>
    </source>
</evidence>
<dbReference type="OrthoDB" id="9781976at2"/>
<keyword evidence="2" id="KW-1003">Cell membrane</keyword>
<feature type="transmembrane region" description="Helical" evidence="6">
    <location>
        <begin position="74"/>
        <end position="93"/>
    </location>
</feature>
<proteinExistence type="predicted"/>
<dbReference type="RefSeq" id="WP_109792361.1">
    <property type="nucleotide sequence ID" value="NZ_PHIG01000039.1"/>
</dbReference>
<evidence type="ECO:0000259" key="7">
    <source>
        <dbReference type="PROSITE" id="PS50850"/>
    </source>
</evidence>
<evidence type="ECO:0000313" key="9">
    <source>
        <dbReference type="Proteomes" id="UP000229498"/>
    </source>
</evidence>
<evidence type="ECO:0000256" key="4">
    <source>
        <dbReference type="ARBA" id="ARBA00022989"/>
    </source>
</evidence>
<feature type="transmembrane region" description="Helical" evidence="6">
    <location>
        <begin position="162"/>
        <end position="181"/>
    </location>
</feature>
<dbReference type="InterPro" id="IPR050189">
    <property type="entry name" value="MFS_Efflux_Transporters"/>
</dbReference>
<dbReference type="InterPro" id="IPR011701">
    <property type="entry name" value="MFS"/>
</dbReference>
<dbReference type="Pfam" id="PF07690">
    <property type="entry name" value="MFS_1"/>
    <property type="match status" value="1"/>
</dbReference>
<feature type="transmembrane region" description="Helical" evidence="6">
    <location>
        <begin position="338"/>
        <end position="359"/>
    </location>
</feature>
<feature type="transmembrane region" description="Helical" evidence="6">
    <location>
        <begin position="45"/>
        <end position="67"/>
    </location>
</feature>
<evidence type="ECO:0000256" key="5">
    <source>
        <dbReference type="ARBA" id="ARBA00023136"/>
    </source>
</evidence>
<evidence type="ECO:0000256" key="2">
    <source>
        <dbReference type="ARBA" id="ARBA00022475"/>
    </source>
</evidence>
<feature type="transmembrane region" description="Helical" evidence="6">
    <location>
        <begin position="7"/>
        <end position="25"/>
    </location>
</feature>
<feature type="transmembrane region" description="Helical" evidence="6">
    <location>
        <begin position="130"/>
        <end position="150"/>
    </location>
</feature>
<sequence length="404" mass="42025">MRGKATAIGLLCVAEIAALSVWFTGAATLPAIRAETQISDLQASLYSSMLSVGFVVGTLTSAILGLADRWRPQYFFCGAALLAGAANAAVAFLDPASPLVPVLRLTIGASLAGCYPVGMKMVSTWAKGDMGLLVGILVGALTLGSGAPHLSQAFLQGLDWRVTLYVSSAACVLAAALVLLVRLGPNALPAAAFRPAAVLEGWRSRALRLANFGYFGHMWELYAVWGWIAVFLHASFSAWYGEGDPRAGYHASLTAFGVLGAGAIGAIGAGLVADRIGRTTVTIAAMAMSAACCMTVGFLFGGPPGPLIALCLFWGVVVIADSAQFSSAVMELADRERVGTMVTAQTSLGFLLTLAPLHLLPEAAELMGWEWAFWIIAAGPLLGCVAMARLRAHPDAVRIAGGRR</sequence>
<keyword evidence="9" id="KW-1185">Reference proteome</keyword>
<comment type="subcellular location">
    <subcellularLocation>
        <location evidence="1">Cell membrane</location>
        <topology evidence="1">Multi-pass membrane protein</topology>
    </subcellularLocation>
</comment>
<feature type="transmembrane region" description="Helical" evidence="6">
    <location>
        <begin position="307"/>
        <end position="326"/>
    </location>
</feature>
<evidence type="ECO:0000313" key="8">
    <source>
        <dbReference type="EMBL" id="PJK28679.1"/>
    </source>
</evidence>
<dbReference type="PANTHER" id="PTHR43124:SF3">
    <property type="entry name" value="CHLORAMPHENICOL EFFLUX PUMP RV0191"/>
    <property type="match status" value="1"/>
</dbReference>
<dbReference type="Proteomes" id="UP000229498">
    <property type="component" value="Unassembled WGS sequence"/>
</dbReference>
<feature type="transmembrane region" description="Helical" evidence="6">
    <location>
        <begin position="280"/>
        <end position="301"/>
    </location>
</feature>
<name>A0A2M9FZ13_9PROT</name>